<organism evidence="1 2">
    <name type="scientific">Acanthaster planci</name>
    <name type="common">Crown-of-thorns starfish</name>
    <dbReference type="NCBI Taxonomy" id="133434"/>
    <lineage>
        <taxon>Eukaryota</taxon>
        <taxon>Metazoa</taxon>
        <taxon>Echinodermata</taxon>
        <taxon>Eleutherozoa</taxon>
        <taxon>Asterozoa</taxon>
        <taxon>Asteroidea</taxon>
        <taxon>Valvatacea</taxon>
        <taxon>Valvatida</taxon>
        <taxon>Acanthasteridae</taxon>
        <taxon>Acanthaster</taxon>
    </lineage>
</organism>
<evidence type="ECO:0000313" key="2">
    <source>
        <dbReference type="RefSeq" id="XP_022108742.1"/>
    </source>
</evidence>
<keyword evidence="1" id="KW-1185">Reference proteome</keyword>
<gene>
    <name evidence="2" type="primary">LOC110989000</name>
</gene>
<dbReference type="AlphaFoldDB" id="A0A8B7ZUH6"/>
<reference evidence="2" key="1">
    <citation type="submission" date="2025-08" db="UniProtKB">
        <authorList>
            <consortium name="RefSeq"/>
        </authorList>
    </citation>
    <scope>IDENTIFICATION</scope>
</reference>
<protein>
    <submittedName>
        <fullName evidence="2">Uncharacterized protein LOC110989000</fullName>
    </submittedName>
</protein>
<name>A0A8B7ZUH6_ACAPL</name>
<dbReference type="GeneID" id="110989000"/>
<dbReference type="RefSeq" id="XP_022108742.1">
    <property type="nucleotide sequence ID" value="XM_022253050.1"/>
</dbReference>
<dbReference type="Proteomes" id="UP000694845">
    <property type="component" value="Unplaced"/>
</dbReference>
<proteinExistence type="predicted"/>
<evidence type="ECO:0000313" key="1">
    <source>
        <dbReference type="Proteomes" id="UP000694845"/>
    </source>
</evidence>
<accession>A0A8B7ZUH6</accession>
<dbReference type="KEGG" id="aplc:110989000"/>
<sequence>MAPFGQIPVLSEYKLAILLVHHFEKEGKMSALDKSERAAQPHRENASFLKDTRCLDPIRHFSRYINICDWFAAETSYFWAAGPKQNVCHRSLPTEFLPTSYMLCEHHLHHPLTWSLTWT</sequence>